<sequence length="202" mass="21604">MRRVLGLATGLALTSTALVPAAPAAAAPPGAAYSAAACRTAAVECERDPLIAVAVKVRATPAARPGGKVTYVVDYSQTWTPSFAPYWGAFWVGGRFPAGARGPARAVLYDTAGKRLAVLPCHRYADGTWCDAHGRMPHQGRIAMAARLPSDAKGKATARLGFNSFETLNEAEYARHHGRKKLREKFCEFRFTRTAVTRVSTG</sequence>
<organism evidence="2 3">
    <name type="scientific">Planomonospora venezuelensis</name>
    <dbReference type="NCBI Taxonomy" id="1999"/>
    <lineage>
        <taxon>Bacteria</taxon>
        <taxon>Bacillati</taxon>
        <taxon>Actinomycetota</taxon>
        <taxon>Actinomycetes</taxon>
        <taxon>Streptosporangiales</taxon>
        <taxon>Streptosporangiaceae</taxon>
        <taxon>Planomonospora</taxon>
    </lineage>
</organism>
<name>A0A841DBJ7_PLAVE</name>
<comment type="caution">
    <text evidence="2">The sequence shown here is derived from an EMBL/GenBank/DDBJ whole genome shotgun (WGS) entry which is preliminary data.</text>
</comment>
<proteinExistence type="predicted"/>
<keyword evidence="1" id="KW-0732">Signal</keyword>
<evidence type="ECO:0000256" key="1">
    <source>
        <dbReference type="SAM" id="SignalP"/>
    </source>
</evidence>
<dbReference type="Proteomes" id="UP000562352">
    <property type="component" value="Unassembled WGS sequence"/>
</dbReference>
<dbReference type="AlphaFoldDB" id="A0A841DBJ7"/>
<feature type="signal peptide" evidence="1">
    <location>
        <begin position="1"/>
        <end position="26"/>
    </location>
</feature>
<evidence type="ECO:0000313" key="3">
    <source>
        <dbReference type="Proteomes" id="UP000562352"/>
    </source>
</evidence>
<dbReference type="EMBL" id="JACHJJ010000021">
    <property type="protein sequence ID" value="MBB5966137.1"/>
    <property type="molecule type" value="Genomic_DNA"/>
</dbReference>
<feature type="chain" id="PRO_5032461412" evidence="1">
    <location>
        <begin position="27"/>
        <end position="202"/>
    </location>
</feature>
<keyword evidence="3" id="KW-1185">Reference proteome</keyword>
<gene>
    <name evidence="2" type="ORF">FHS22_005428</name>
</gene>
<dbReference type="RefSeq" id="WP_184946006.1">
    <property type="nucleotide sequence ID" value="NZ_BAAAWZ010000004.1"/>
</dbReference>
<reference evidence="2 3" key="1">
    <citation type="submission" date="2020-08" db="EMBL/GenBank/DDBJ databases">
        <title>Genomic Encyclopedia of Type Strains, Phase III (KMG-III): the genomes of soil and plant-associated and newly described type strains.</title>
        <authorList>
            <person name="Whitman W."/>
        </authorList>
    </citation>
    <scope>NUCLEOTIDE SEQUENCE [LARGE SCALE GENOMIC DNA]</scope>
    <source>
        <strain evidence="2 3">CECT 3303</strain>
    </source>
</reference>
<evidence type="ECO:0000313" key="2">
    <source>
        <dbReference type="EMBL" id="MBB5966137.1"/>
    </source>
</evidence>
<accession>A0A841DBJ7</accession>
<protein>
    <submittedName>
        <fullName evidence="2">Uncharacterized protein</fullName>
    </submittedName>
</protein>